<gene>
    <name evidence="1" type="ORF">K4H28_14100</name>
</gene>
<accession>A0ABX8Z8C1</accession>
<sequence>MTSKVILILIDGLAWQVAHDGMGYLQGLCEAGQAGLYQLRCELPSLSRPLYECIFTGVAPVHSGIVHNYANPSSSQQSIFHMARDAGLTTAAAAYHWIAELYNRAPYVAVRDRFTDDSQLPIQHGVFYHGEDYPDDHLLLDAEALRLKHHPDLLLVHPMETDVAGHRYGYDSAQYRNSARRFDKLLAEYLPKWLAAGYQVLVTSDHGMNQDGSHGGLLPEERLIPLFVIGQRFSKQPDIRVQQTELCGLVADLLGLDHTKQHQPELLLS</sequence>
<evidence type="ECO:0000313" key="2">
    <source>
        <dbReference type="Proteomes" id="UP000825679"/>
    </source>
</evidence>
<proteinExistence type="predicted"/>
<organism evidence="1 2">
    <name type="scientific">Deefgea tanakiae</name>
    <dbReference type="NCBI Taxonomy" id="2865840"/>
    <lineage>
        <taxon>Bacteria</taxon>
        <taxon>Pseudomonadati</taxon>
        <taxon>Pseudomonadota</taxon>
        <taxon>Betaproteobacteria</taxon>
        <taxon>Neisseriales</taxon>
        <taxon>Chitinibacteraceae</taxon>
        <taxon>Deefgea</taxon>
    </lineage>
</organism>
<dbReference type="SUPFAM" id="SSF53649">
    <property type="entry name" value="Alkaline phosphatase-like"/>
    <property type="match status" value="1"/>
</dbReference>
<dbReference type="InterPro" id="IPR017850">
    <property type="entry name" value="Alkaline_phosphatase_core_sf"/>
</dbReference>
<name>A0ABX8Z8C1_9NEIS</name>
<dbReference type="PANTHER" id="PTHR10151">
    <property type="entry name" value="ECTONUCLEOTIDE PYROPHOSPHATASE/PHOSPHODIESTERASE"/>
    <property type="match status" value="1"/>
</dbReference>
<protein>
    <submittedName>
        <fullName evidence="1">Alkaline phosphatase family protein</fullName>
    </submittedName>
</protein>
<keyword evidence="2" id="KW-1185">Reference proteome</keyword>
<dbReference type="InterPro" id="IPR002591">
    <property type="entry name" value="Phosphodiest/P_Trfase"/>
</dbReference>
<dbReference type="Proteomes" id="UP000825679">
    <property type="component" value="Chromosome"/>
</dbReference>
<dbReference type="Pfam" id="PF01663">
    <property type="entry name" value="Phosphodiest"/>
    <property type="match status" value="1"/>
</dbReference>
<evidence type="ECO:0000313" key="1">
    <source>
        <dbReference type="EMBL" id="QZA77400.1"/>
    </source>
</evidence>
<reference evidence="1 2" key="1">
    <citation type="submission" date="2021-08" db="EMBL/GenBank/DDBJ databases">
        <title>complete genome sequencing of Deefgea sp. D25.</title>
        <authorList>
            <person name="Bae J.-W."/>
            <person name="Gim D.-H."/>
        </authorList>
    </citation>
    <scope>NUCLEOTIDE SEQUENCE [LARGE SCALE GENOMIC DNA]</scope>
    <source>
        <strain evidence="1 2">D25</strain>
    </source>
</reference>
<dbReference type="EMBL" id="CP081150">
    <property type="protein sequence ID" value="QZA77400.1"/>
    <property type="molecule type" value="Genomic_DNA"/>
</dbReference>
<dbReference type="RefSeq" id="WP_221005781.1">
    <property type="nucleotide sequence ID" value="NZ_CP081150.1"/>
</dbReference>
<dbReference type="Gene3D" id="3.40.720.10">
    <property type="entry name" value="Alkaline Phosphatase, subunit A"/>
    <property type="match status" value="1"/>
</dbReference>
<dbReference type="PANTHER" id="PTHR10151:SF120">
    <property type="entry name" value="BIS(5'-ADENOSYL)-TRIPHOSPHATASE"/>
    <property type="match status" value="1"/>
</dbReference>